<dbReference type="Pfam" id="PF13424">
    <property type="entry name" value="TPR_12"/>
    <property type="match status" value="1"/>
</dbReference>
<dbReference type="PROSITE" id="PS50005">
    <property type="entry name" value="TPR"/>
    <property type="match status" value="2"/>
</dbReference>
<dbReference type="Pfam" id="PF13374">
    <property type="entry name" value="TPR_10"/>
    <property type="match status" value="1"/>
</dbReference>
<proteinExistence type="predicted"/>
<keyword evidence="5" id="KW-1185">Reference proteome</keyword>
<feature type="repeat" description="TPR" evidence="1">
    <location>
        <begin position="242"/>
        <end position="275"/>
    </location>
</feature>
<dbReference type="EMBL" id="JAABOP010000006">
    <property type="protein sequence ID" value="NER11705.1"/>
    <property type="molecule type" value="Genomic_DNA"/>
</dbReference>
<reference evidence="4 5" key="1">
    <citation type="submission" date="2020-01" db="EMBL/GenBank/DDBJ databases">
        <title>Muriicola jejuensis KCTC 22299.</title>
        <authorList>
            <person name="Wang G."/>
        </authorList>
    </citation>
    <scope>NUCLEOTIDE SEQUENCE [LARGE SCALE GENOMIC DNA]</scope>
    <source>
        <strain evidence="4 5">KCTC 22299</strain>
    </source>
</reference>
<organism evidence="4 5">
    <name type="scientific">Muriicola jejuensis</name>
    <dbReference type="NCBI Taxonomy" id="504488"/>
    <lineage>
        <taxon>Bacteria</taxon>
        <taxon>Pseudomonadati</taxon>
        <taxon>Bacteroidota</taxon>
        <taxon>Flavobacteriia</taxon>
        <taxon>Flavobacteriales</taxon>
        <taxon>Flavobacteriaceae</taxon>
        <taxon>Muriicola</taxon>
    </lineage>
</organism>
<dbReference type="Gene3D" id="1.25.40.10">
    <property type="entry name" value="Tetratricopeptide repeat domain"/>
    <property type="match status" value="3"/>
</dbReference>
<keyword evidence="3" id="KW-0732">Signal</keyword>
<feature type="transmembrane region" description="Helical" evidence="2">
    <location>
        <begin position="443"/>
        <end position="462"/>
    </location>
</feature>
<dbReference type="SMART" id="SM00028">
    <property type="entry name" value="TPR"/>
    <property type="match status" value="5"/>
</dbReference>
<dbReference type="InterPro" id="IPR016032">
    <property type="entry name" value="Sig_transdc_resp-reg_C-effctor"/>
</dbReference>
<dbReference type="RefSeq" id="WP_163694160.1">
    <property type="nucleotide sequence ID" value="NZ_FXTW01000005.1"/>
</dbReference>
<accession>A0A6P0UEN8</accession>
<keyword evidence="2" id="KW-1133">Transmembrane helix</keyword>
<feature type="signal peptide" evidence="3">
    <location>
        <begin position="1"/>
        <end position="20"/>
    </location>
</feature>
<evidence type="ECO:0000256" key="2">
    <source>
        <dbReference type="SAM" id="Phobius"/>
    </source>
</evidence>
<dbReference type="AlphaFoldDB" id="A0A6P0UEN8"/>
<comment type="caution">
    <text evidence="4">The sequence shown here is derived from an EMBL/GenBank/DDBJ whole genome shotgun (WGS) entry which is preliminary data.</text>
</comment>
<name>A0A6P0UEN8_9FLAO</name>
<keyword evidence="2" id="KW-0472">Membrane</keyword>
<dbReference type="InterPro" id="IPR019734">
    <property type="entry name" value="TPR_rpt"/>
</dbReference>
<feature type="chain" id="PRO_5026740280" evidence="3">
    <location>
        <begin position="21"/>
        <end position="625"/>
    </location>
</feature>
<evidence type="ECO:0000313" key="5">
    <source>
        <dbReference type="Proteomes" id="UP000468443"/>
    </source>
</evidence>
<feature type="repeat" description="TPR" evidence="1">
    <location>
        <begin position="282"/>
        <end position="315"/>
    </location>
</feature>
<dbReference type="Proteomes" id="UP000468443">
    <property type="component" value="Unassembled WGS sequence"/>
</dbReference>
<dbReference type="InterPro" id="IPR011990">
    <property type="entry name" value="TPR-like_helical_dom_sf"/>
</dbReference>
<sequence>MRIITILFILCFGYSVPGNAQNMLPIDSLLSAYNAQDPDTLKVRTINHIVNYYMYRDPEKAKQFAHEELDLSLKLDYKSGISLANYQLGIVHNNMDQIDSARFYYTSSLQLAKRINEKIYISQAQRGLAILEFSQGNLAAADSINDLDLEFTIREKDSTGTALAYDFKGTINQNRGYYSIALANVLKGLKLFELLRDSIRIADCYNHLATLEHNLGNHQMAIDYNTKALSIYEDYDDTYYQAQALNDIGVMYMTLKNENEAISFFEKSIEKSRKAKVQSLEAAALTNLGSTYLQMNAVPQAIEKLNQSIALSETIKAYRRIAIAKNKLAEAFLEMGNPEKAQTLSQEVQAYASETENKSILSEALKLNSQANEDSGNYRRALEMHKSYAQLSDSLLDSEKMKKIEELRIIFQTEKKEAEIALQREEINTLNAKAKIDQLNKGLYAGGMASALALFGLSVFGFRQRLKKNRIAREKQEAIYRQEIAHKKKELASQTLHLVQKNTFIQELKENLESIKNSPEKFKMEFRRIVMLLKKENASDKDWEVFKTYFAEVHNDFDQKLKTLYSDISEKEIRLAAFLRMNLTTKEIAATMNVLPDSILKSKYRLKKKLGLGKEVDLNSFLSSI</sequence>
<keyword evidence="2" id="KW-0812">Transmembrane</keyword>
<gene>
    <name evidence="4" type="ORF">GWK09_14330</name>
</gene>
<keyword evidence="1" id="KW-0802">TPR repeat</keyword>
<dbReference type="PANTHER" id="PTHR10098">
    <property type="entry name" value="RAPSYN-RELATED"/>
    <property type="match status" value="1"/>
</dbReference>
<evidence type="ECO:0000313" key="4">
    <source>
        <dbReference type="EMBL" id="NER11705.1"/>
    </source>
</evidence>
<dbReference type="GO" id="GO:0006355">
    <property type="term" value="P:regulation of DNA-templated transcription"/>
    <property type="evidence" value="ECO:0007669"/>
    <property type="project" value="InterPro"/>
</dbReference>
<protein>
    <submittedName>
        <fullName evidence="4">Tetratricopeptide repeat protein</fullName>
    </submittedName>
</protein>
<dbReference type="GO" id="GO:0003677">
    <property type="term" value="F:DNA binding"/>
    <property type="evidence" value="ECO:0007669"/>
    <property type="project" value="InterPro"/>
</dbReference>
<evidence type="ECO:0000256" key="3">
    <source>
        <dbReference type="SAM" id="SignalP"/>
    </source>
</evidence>
<dbReference type="SUPFAM" id="SSF46894">
    <property type="entry name" value="C-terminal effector domain of the bipartite response regulators"/>
    <property type="match status" value="1"/>
</dbReference>
<evidence type="ECO:0000256" key="1">
    <source>
        <dbReference type="PROSITE-ProRule" id="PRU00339"/>
    </source>
</evidence>
<dbReference type="SUPFAM" id="SSF48452">
    <property type="entry name" value="TPR-like"/>
    <property type="match status" value="3"/>
</dbReference>